<dbReference type="Pfam" id="PF02768">
    <property type="entry name" value="DNA_pol3_beta_3"/>
    <property type="match status" value="1"/>
</dbReference>
<evidence type="ECO:0000256" key="2">
    <source>
        <dbReference type="ARBA" id="ARBA00010752"/>
    </source>
</evidence>
<comment type="similarity">
    <text evidence="2 10">Belongs to the beta sliding clamp family.</text>
</comment>
<comment type="subunit">
    <text evidence="10">Forms a ring-shaped head-to-tail homodimer around DNA.</text>
</comment>
<reference evidence="15" key="1">
    <citation type="submission" date="2015-11" db="EMBL/GenBank/DDBJ databases">
        <authorList>
            <person name="Seth-Smith H.M.B."/>
        </authorList>
    </citation>
    <scope>NUCLEOTIDE SEQUENCE [LARGE SCALE GENOMIC DNA]</scope>
    <source>
        <strain evidence="15">2013Ark11</strain>
    </source>
</reference>
<evidence type="ECO:0000256" key="10">
    <source>
        <dbReference type="PIRNR" id="PIRNR000804"/>
    </source>
</evidence>
<gene>
    <name evidence="14" type="ORF">Ark11_0399</name>
</gene>
<dbReference type="STRING" id="1561003.Ark11_0399"/>
<dbReference type="Proteomes" id="UP000198651">
    <property type="component" value="Chromosome I"/>
</dbReference>
<dbReference type="GO" id="GO:0009360">
    <property type="term" value="C:DNA polymerase III complex"/>
    <property type="evidence" value="ECO:0007669"/>
    <property type="project" value="InterPro"/>
</dbReference>
<evidence type="ECO:0000256" key="6">
    <source>
        <dbReference type="ARBA" id="ARBA00022695"/>
    </source>
</evidence>
<dbReference type="RefSeq" id="WP_157722231.1">
    <property type="nucleotide sequence ID" value="NZ_FLSL01000086.1"/>
</dbReference>
<evidence type="ECO:0000256" key="3">
    <source>
        <dbReference type="ARBA" id="ARBA00021035"/>
    </source>
</evidence>
<evidence type="ECO:0000259" key="11">
    <source>
        <dbReference type="Pfam" id="PF00712"/>
    </source>
</evidence>
<dbReference type="GO" id="GO:0005737">
    <property type="term" value="C:cytoplasm"/>
    <property type="evidence" value="ECO:0007669"/>
    <property type="project" value="UniProtKB-SubCell"/>
</dbReference>
<dbReference type="InterPro" id="IPR022637">
    <property type="entry name" value="DNA_polIII_beta_cen"/>
</dbReference>
<dbReference type="AlphaFoldDB" id="A0A0S4M1Y0"/>
<dbReference type="PIRSF" id="PIRSF000804">
    <property type="entry name" value="DNA_pol_III_b"/>
    <property type="match status" value="1"/>
</dbReference>
<feature type="domain" description="DNA polymerase III beta sliding clamp N-terminal" evidence="11">
    <location>
        <begin position="9"/>
        <end position="122"/>
    </location>
</feature>
<dbReference type="InterPro" id="IPR022634">
    <property type="entry name" value="DNA_polIII_beta_N"/>
</dbReference>
<dbReference type="GO" id="GO:0003887">
    <property type="term" value="F:DNA-directed DNA polymerase activity"/>
    <property type="evidence" value="ECO:0007669"/>
    <property type="project" value="UniProtKB-UniRule"/>
</dbReference>
<organism evidence="14 15">
    <name type="scientific">Candidatus Ichthyocystis hellenicum</name>
    <dbReference type="NCBI Taxonomy" id="1561003"/>
    <lineage>
        <taxon>Bacteria</taxon>
        <taxon>Pseudomonadati</taxon>
        <taxon>Pseudomonadota</taxon>
        <taxon>Betaproteobacteria</taxon>
        <taxon>Burkholderiales</taxon>
        <taxon>Candidatus Ichthyocystis</taxon>
    </lineage>
</organism>
<dbReference type="Gene3D" id="3.70.10.10">
    <property type="match status" value="1"/>
</dbReference>
<keyword evidence="8 10" id="KW-0239">DNA-directed DNA polymerase</keyword>
<sequence length="371" mass="41151">MPNEITLEIIVDNLLHPLQKLIGIVDRKQSIPILGNILISLIDSGCTILVSDGEIQMMSSIETTITEKTAVTVNARKCLDILRGIPSGTHINVVISASKVTLMFGKGRYSLATLPTSDFPVLVLRDKICRELCFPQIVLKKWLNLVKPASSTQDIRFFLQGVQLKVSGGNVFLVATDGHRMAYSVVATSVSCDDFSVILPQKTVTELSRTLVDKNDHVQVAIAQSQVQFSYSTTVLLSKLIEGNFPNHNRLLPSDFDISWKVDKSLILQILYRISVFCQDKFPCVRMILSTGKITFLSLATDIEEACEELDISYDGQTHEVAYNISYITDILSVFSDGEVCFSISSEKKSLLIFPESDTGVYGYLVMPLRV</sequence>
<proteinExistence type="inferred from homology"/>
<comment type="subcellular location">
    <subcellularLocation>
        <location evidence="1 10">Cytoplasm</location>
    </subcellularLocation>
</comment>
<evidence type="ECO:0000259" key="13">
    <source>
        <dbReference type="Pfam" id="PF02768"/>
    </source>
</evidence>
<keyword evidence="7 10" id="KW-0235">DNA replication</keyword>
<evidence type="ECO:0000256" key="4">
    <source>
        <dbReference type="ARBA" id="ARBA00022490"/>
    </source>
</evidence>
<dbReference type="SMART" id="SM00480">
    <property type="entry name" value="POL3Bc"/>
    <property type="match status" value="1"/>
</dbReference>
<dbReference type="Gene3D" id="3.10.150.10">
    <property type="entry name" value="DNA Polymerase III, subunit A, domain 2"/>
    <property type="match status" value="1"/>
</dbReference>
<keyword evidence="15" id="KW-1185">Reference proteome</keyword>
<feature type="domain" description="DNA polymerase III beta sliding clamp central" evidence="12">
    <location>
        <begin position="136"/>
        <end position="247"/>
    </location>
</feature>
<dbReference type="InterPro" id="IPR001001">
    <property type="entry name" value="DNA_polIII_beta"/>
</dbReference>
<keyword evidence="5 10" id="KW-0808">Transferase</keyword>
<dbReference type="PANTHER" id="PTHR30478:SF0">
    <property type="entry name" value="BETA SLIDING CLAMP"/>
    <property type="match status" value="1"/>
</dbReference>
<evidence type="ECO:0000256" key="9">
    <source>
        <dbReference type="ARBA" id="ARBA00023125"/>
    </source>
</evidence>
<dbReference type="Pfam" id="PF00712">
    <property type="entry name" value="DNA_pol3_beta"/>
    <property type="match status" value="1"/>
</dbReference>
<keyword evidence="9" id="KW-0238">DNA-binding</keyword>
<feature type="domain" description="DNA polymerase III beta sliding clamp C-terminal" evidence="13">
    <location>
        <begin position="250"/>
        <end position="370"/>
    </location>
</feature>
<comment type="function">
    <text evidence="10">Confers DNA tethering and processivity to DNA polymerases and other proteins. Acts as a clamp, forming a ring around DNA (a reaction catalyzed by the clamp-loading complex) which diffuses in an ATP-independent manner freely and bidirectionally along dsDNA. Initially characterized for its ability to contact the catalytic subunit of DNA polymerase III (Pol III), a complex, multichain enzyme responsible for most of the replicative synthesis in bacteria; Pol III exhibits 3'-5' exonuclease proofreading activity. The beta chain is required for initiation of replication as well as for processivity of DNA replication.</text>
</comment>
<keyword evidence="4 10" id="KW-0963">Cytoplasm</keyword>
<dbReference type="OrthoDB" id="8421503at2"/>
<dbReference type="PANTHER" id="PTHR30478">
    <property type="entry name" value="DNA POLYMERASE III SUBUNIT BETA"/>
    <property type="match status" value="1"/>
</dbReference>
<dbReference type="GO" id="GO:0008408">
    <property type="term" value="F:3'-5' exonuclease activity"/>
    <property type="evidence" value="ECO:0007669"/>
    <property type="project" value="InterPro"/>
</dbReference>
<dbReference type="Pfam" id="PF02767">
    <property type="entry name" value="DNA_pol3_beta_2"/>
    <property type="match status" value="1"/>
</dbReference>
<evidence type="ECO:0000256" key="5">
    <source>
        <dbReference type="ARBA" id="ARBA00022679"/>
    </source>
</evidence>
<evidence type="ECO:0000256" key="8">
    <source>
        <dbReference type="ARBA" id="ARBA00022932"/>
    </source>
</evidence>
<dbReference type="GO" id="GO:0006271">
    <property type="term" value="P:DNA strand elongation involved in DNA replication"/>
    <property type="evidence" value="ECO:0007669"/>
    <property type="project" value="TreeGrafter"/>
</dbReference>
<evidence type="ECO:0000259" key="12">
    <source>
        <dbReference type="Pfam" id="PF02767"/>
    </source>
</evidence>
<dbReference type="NCBIfam" id="TIGR00663">
    <property type="entry name" value="dnan"/>
    <property type="match status" value="1"/>
</dbReference>
<evidence type="ECO:0000313" key="15">
    <source>
        <dbReference type="Proteomes" id="UP000198651"/>
    </source>
</evidence>
<dbReference type="EMBL" id="LN906597">
    <property type="protein sequence ID" value="CUT17248.1"/>
    <property type="molecule type" value="Genomic_DNA"/>
</dbReference>
<dbReference type="InterPro" id="IPR022635">
    <property type="entry name" value="DNA_polIII_beta_C"/>
</dbReference>
<protein>
    <recommendedName>
        <fullName evidence="3 10">Beta sliding clamp</fullName>
    </recommendedName>
</protein>
<accession>A0A0S4M1Y0</accession>
<evidence type="ECO:0000256" key="7">
    <source>
        <dbReference type="ARBA" id="ARBA00022705"/>
    </source>
</evidence>
<dbReference type="InterPro" id="IPR046938">
    <property type="entry name" value="DNA_clamp_sf"/>
</dbReference>
<dbReference type="CDD" id="cd00140">
    <property type="entry name" value="beta_clamp"/>
    <property type="match status" value="1"/>
</dbReference>
<name>A0A0S4M1Y0_9BURK</name>
<evidence type="ECO:0000313" key="14">
    <source>
        <dbReference type="EMBL" id="CUT17248.1"/>
    </source>
</evidence>
<dbReference type="SUPFAM" id="SSF55979">
    <property type="entry name" value="DNA clamp"/>
    <property type="match status" value="3"/>
</dbReference>
<dbReference type="GO" id="GO:0003677">
    <property type="term" value="F:DNA binding"/>
    <property type="evidence" value="ECO:0007669"/>
    <property type="project" value="UniProtKB-UniRule"/>
</dbReference>
<evidence type="ECO:0000256" key="1">
    <source>
        <dbReference type="ARBA" id="ARBA00004496"/>
    </source>
</evidence>
<keyword evidence="6 10" id="KW-0548">Nucleotidyltransferase</keyword>